<evidence type="ECO:0000256" key="15">
    <source>
        <dbReference type="ARBA" id="ARBA00023136"/>
    </source>
</evidence>
<dbReference type="InterPro" id="IPR008250">
    <property type="entry name" value="ATPase_P-typ_transduc_dom_A_sf"/>
</dbReference>
<evidence type="ECO:0000256" key="2">
    <source>
        <dbReference type="ARBA" id="ARBA00004429"/>
    </source>
</evidence>
<evidence type="ECO:0000256" key="13">
    <source>
        <dbReference type="ARBA" id="ARBA00022967"/>
    </source>
</evidence>
<evidence type="ECO:0000256" key="18">
    <source>
        <dbReference type="SAM" id="MobiDB-lite"/>
    </source>
</evidence>
<keyword evidence="10" id="KW-0547">Nucleotide-binding</keyword>
<dbReference type="EMBL" id="AP025591">
    <property type="protein sequence ID" value="BDG04771.1"/>
    <property type="molecule type" value="Genomic_DNA"/>
</dbReference>
<dbReference type="InterPro" id="IPR006415">
    <property type="entry name" value="P-type_ATPase_IIIB"/>
</dbReference>
<feature type="region of interest" description="Disordered" evidence="18">
    <location>
        <begin position="23"/>
        <end position="45"/>
    </location>
</feature>
<evidence type="ECO:0000313" key="22">
    <source>
        <dbReference type="Proteomes" id="UP001162891"/>
    </source>
</evidence>
<name>A0ABM7WZA2_9BACT</name>
<keyword evidence="11" id="KW-0067">ATP-binding</keyword>
<proteinExistence type="inferred from homology"/>
<dbReference type="NCBIfam" id="TIGR01494">
    <property type="entry name" value="ATPase_P-type"/>
    <property type="match status" value="2"/>
</dbReference>
<evidence type="ECO:0000256" key="1">
    <source>
        <dbReference type="ARBA" id="ARBA00003954"/>
    </source>
</evidence>
<dbReference type="InterPro" id="IPR023299">
    <property type="entry name" value="ATPase_P-typ_cyto_dom_N"/>
</dbReference>
<evidence type="ECO:0000256" key="12">
    <source>
        <dbReference type="ARBA" id="ARBA00022842"/>
    </source>
</evidence>
<evidence type="ECO:0000256" key="14">
    <source>
        <dbReference type="ARBA" id="ARBA00022989"/>
    </source>
</evidence>
<feature type="transmembrane region" description="Helical" evidence="19">
    <location>
        <begin position="53"/>
        <end position="76"/>
    </location>
</feature>
<comment type="function">
    <text evidence="1">Mediates magnesium influx to the cytosol.</text>
</comment>
<evidence type="ECO:0000256" key="3">
    <source>
        <dbReference type="ARBA" id="ARBA00008746"/>
    </source>
</evidence>
<dbReference type="SFLD" id="SFLDG00002">
    <property type="entry name" value="C1.7:_P-type_atpase_like"/>
    <property type="match status" value="1"/>
</dbReference>
<evidence type="ECO:0000256" key="16">
    <source>
        <dbReference type="ARBA" id="ARBA00029806"/>
    </source>
</evidence>
<feature type="transmembrane region" description="Helical" evidence="19">
    <location>
        <begin position="714"/>
        <end position="737"/>
    </location>
</feature>
<dbReference type="InterPro" id="IPR018303">
    <property type="entry name" value="ATPase_P-typ_P_site"/>
</dbReference>
<dbReference type="InterPro" id="IPR004014">
    <property type="entry name" value="ATPase_P-typ_cation-transptr_N"/>
</dbReference>
<dbReference type="SFLD" id="SFLDF00027">
    <property type="entry name" value="p-type_atpase"/>
    <property type="match status" value="1"/>
</dbReference>
<comment type="similarity">
    <text evidence="3">Belongs to the cation transport ATPase (P-type) (TC 3.A.3) family. Type IIIB subfamily.</text>
</comment>
<keyword evidence="9 19" id="KW-0812">Transmembrane</keyword>
<evidence type="ECO:0000256" key="8">
    <source>
        <dbReference type="ARBA" id="ARBA00022553"/>
    </source>
</evidence>
<evidence type="ECO:0000256" key="9">
    <source>
        <dbReference type="ARBA" id="ARBA00022692"/>
    </source>
</evidence>
<dbReference type="Pfam" id="PF13246">
    <property type="entry name" value="Cation_ATPase"/>
    <property type="match status" value="1"/>
</dbReference>
<reference evidence="22" key="1">
    <citation type="journal article" date="2022" name="Int. J. Syst. Evol. Microbiol.">
        <title>Anaeromyxobacter oryzae sp. nov., Anaeromyxobacter diazotrophicus sp. nov. and Anaeromyxobacter paludicola sp. nov., isolated from paddy soils.</title>
        <authorList>
            <person name="Itoh H."/>
            <person name="Xu Z."/>
            <person name="Mise K."/>
            <person name="Masuda Y."/>
            <person name="Ushijima N."/>
            <person name="Hayakawa C."/>
            <person name="Shiratori Y."/>
            <person name="Senoo K."/>
        </authorList>
    </citation>
    <scope>NUCLEOTIDE SEQUENCE [LARGE SCALE GENOMIC DNA]</scope>
    <source>
        <strain evidence="22">Red232</strain>
    </source>
</reference>
<dbReference type="SUPFAM" id="SSF56784">
    <property type="entry name" value="HAD-like"/>
    <property type="match status" value="1"/>
</dbReference>
<evidence type="ECO:0000256" key="11">
    <source>
        <dbReference type="ARBA" id="ARBA00022840"/>
    </source>
</evidence>
<dbReference type="Gene3D" id="1.20.1110.10">
    <property type="entry name" value="Calcium-transporting ATPase, transmembrane domain"/>
    <property type="match status" value="1"/>
</dbReference>
<evidence type="ECO:0000256" key="10">
    <source>
        <dbReference type="ARBA" id="ARBA00022741"/>
    </source>
</evidence>
<dbReference type="Pfam" id="PF00690">
    <property type="entry name" value="Cation_ATPase_N"/>
    <property type="match status" value="1"/>
</dbReference>
<evidence type="ECO:0000256" key="7">
    <source>
        <dbReference type="ARBA" id="ARBA00022519"/>
    </source>
</evidence>
<dbReference type="PRINTS" id="PR01836">
    <property type="entry name" value="MGATPASE"/>
</dbReference>
<dbReference type="Gene3D" id="2.70.150.10">
    <property type="entry name" value="Calcium-transporting ATPase, cytoplasmic transduction domain A"/>
    <property type="match status" value="1"/>
</dbReference>
<dbReference type="EC" id="7.2.2.14" evidence="4"/>
<keyword evidence="15 19" id="KW-0472">Membrane</keyword>
<feature type="compositionally biased region" description="Low complexity" evidence="18">
    <location>
        <begin position="25"/>
        <end position="40"/>
    </location>
</feature>
<dbReference type="InterPro" id="IPR059000">
    <property type="entry name" value="ATPase_P-type_domA"/>
</dbReference>
<gene>
    <name evidence="21" type="ORF">AMOR_37670</name>
</gene>
<feature type="transmembrane region" description="Helical" evidence="19">
    <location>
        <begin position="241"/>
        <end position="259"/>
    </location>
</feature>
<dbReference type="SUPFAM" id="SSF81665">
    <property type="entry name" value="Calcium ATPase, transmembrane domain M"/>
    <property type="match status" value="1"/>
</dbReference>
<dbReference type="Pfam" id="PF00689">
    <property type="entry name" value="Cation_ATPase_C"/>
    <property type="match status" value="1"/>
</dbReference>
<dbReference type="SMART" id="SM00831">
    <property type="entry name" value="Cation_ATPase_N"/>
    <property type="match status" value="1"/>
</dbReference>
<dbReference type="InterPro" id="IPR023298">
    <property type="entry name" value="ATPase_P-typ_TM_dom_sf"/>
</dbReference>
<dbReference type="SUPFAM" id="SSF81653">
    <property type="entry name" value="Calcium ATPase, transduction domain A"/>
    <property type="match status" value="1"/>
</dbReference>
<feature type="transmembrane region" description="Helical" evidence="19">
    <location>
        <begin position="82"/>
        <end position="98"/>
    </location>
</feature>
<keyword evidence="6" id="KW-1003">Cell membrane</keyword>
<dbReference type="NCBIfam" id="TIGR01524">
    <property type="entry name" value="ATPase-IIIB_Mg"/>
    <property type="match status" value="1"/>
</dbReference>
<dbReference type="Gene3D" id="3.40.50.1000">
    <property type="entry name" value="HAD superfamily/HAD-like"/>
    <property type="match status" value="1"/>
</dbReference>
<dbReference type="PANTHER" id="PTHR42861">
    <property type="entry name" value="CALCIUM-TRANSPORTING ATPASE"/>
    <property type="match status" value="1"/>
</dbReference>
<dbReference type="Gene3D" id="3.40.1110.10">
    <property type="entry name" value="Calcium-transporting ATPase, cytoplasmic domain N"/>
    <property type="match status" value="1"/>
</dbReference>
<dbReference type="Proteomes" id="UP001162891">
    <property type="component" value="Chromosome"/>
</dbReference>
<dbReference type="InterPro" id="IPR044492">
    <property type="entry name" value="P_typ_ATPase_HD_dom"/>
</dbReference>
<keyword evidence="8" id="KW-0597">Phosphoprotein</keyword>
<dbReference type="PROSITE" id="PS00154">
    <property type="entry name" value="ATPASE_E1_E2"/>
    <property type="match status" value="1"/>
</dbReference>
<keyword evidence="13" id="KW-1278">Translocase</keyword>
<dbReference type="InterPro" id="IPR001757">
    <property type="entry name" value="P_typ_ATPase"/>
</dbReference>
<accession>A0ABM7WZA2</accession>
<evidence type="ECO:0000256" key="19">
    <source>
        <dbReference type="SAM" id="Phobius"/>
    </source>
</evidence>
<comment type="subcellular location">
    <subcellularLocation>
        <location evidence="2">Cell inner membrane</location>
        <topology evidence="2">Multi-pass membrane protein</topology>
    </subcellularLocation>
</comment>
<evidence type="ECO:0000259" key="20">
    <source>
        <dbReference type="SMART" id="SM00831"/>
    </source>
</evidence>
<protein>
    <recommendedName>
        <fullName evidence="5">Magnesium-transporting ATPase, P-type 1</fullName>
        <ecNumber evidence="4">7.2.2.14</ecNumber>
    </recommendedName>
    <alternativeName>
        <fullName evidence="16">Mg(2+) transport ATPase, P-type 1</fullName>
    </alternativeName>
</protein>
<feature type="transmembrane region" description="Helical" evidence="19">
    <location>
        <begin position="743"/>
        <end position="763"/>
    </location>
</feature>
<sequence length="869" mass="93518">MTAARFWSGPLPALLEELGTSARGLSTEEASRRSSTGTSTRLRRTSRARGPRLFLHQFENPIAALLLVAAILAFFLGDRADAAIILAIVLVSGFLGFWQERKAAHAVEQLLAMVRPKATVLRDGVERQVAPEEVVPGDVVLLSPGDNVPGDGRLLTANDLFVDEAALTGESYPVAKAEAALSPDAPLARRTDAVFLGSHVVSGSAVAVIVKTGRDTDFGAISERLRLRPPETEFERGVRRFGYLLLEITLLLVLAIFAFNVAFHRPTLDSFLFALALAVGLTPQLLPGIISVNLAHGARRMAASKVIVRRLSSIENFGSMEVLCCDKTGTLTEGVARVHSAVSMTGEASERTLLYAYLNSSFEKGYDNPIDRAIREHARRDISGWRKLGEKPYDFSRKRLSVLLGKDGEALLVTKGAVPNVLGICTTAEGSDGVAVPLESALPIIQSRFQELSARGLRVLGVAYRTAGLGQRLVPDDEAGMTFLGFVVLHDPVKQGVADIIRQLRELGVSLKVITGDNRWVAQTLGRQVGVNADELLTGAELHDLSEAGLIGRVAEVDLFAEIEPAQKDRIILAVKKAGHVVGFIGDGINDASALHVADVGISVDSAVDVAKEAADIVLLEKDLGVLATGVREGRATFANTMKYVLMATSSNFGNMFSMAGASLLLPFLPLLPSQILLMNLLTDLPEMFIASDRVDAEMTARPHRWDIRFIRRFMLLFGLVSSVSDYLTFGLLLVVLGAPERLFRTGWFVESVVSATLIVLVVRTRHPLHRSRPGRPLLTAALAVVLATLALPYLPGAEFLGFQHLPPPFYPALGAIILVYVLSAEIAKRWFYRGDRDAAGVVPRSAALIEAPLGTTAGSAESGAGTVR</sequence>
<feature type="transmembrane region" description="Helical" evidence="19">
    <location>
        <begin position="271"/>
        <end position="295"/>
    </location>
</feature>
<keyword evidence="14 19" id="KW-1133">Transmembrane helix</keyword>
<organism evidence="21 22">
    <name type="scientific">Anaeromyxobacter oryzae</name>
    <dbReference type="NCBI Taxonomy" id="2918170"/>
    <lineage>
        <taxon>Bacteria</taxon>
        <taxon>Pseudomonadati</taxon>
        <taxon>Myxococcota</taxon>
        <taxon>Myxococcia</taxon>
        <taxon>Myxococcales</taxon>
        <taxon>Cystobacterineae</taxon>
        <taxon>Anaeromyxobacteraceae</taxon>
        <taxon>Anaeromyxobacter</taxon>
    </lineage>
</organism>
<dbReference type="InterPro" id="IPR006068">
    <property type="entry name" value="ATPase_P-typ_cation-transptr_C"/>
</dbReference>
<dbReference type="InterPro" id="IPR036412">
    <property type="entry name" value="HAD-like_sf"/>
</dbReference>
<feature type="domain" description="Cation-transporting P-type ATPase N-terminal" evidence="20">
    <location>
        <begin position="5"/>
        <end position="78"/>
    </location>
</feature>
<dbReference type="Pfam" id="PF00122">
    <property type="entry name" value="E1-E2_ATPase"/>
    <property type="match status" value="1"/>
</dbReference>
<evidence type="ECO:0000256" key="4">
    <source>
        <dbReference type="ARBA" id="ARBA00012786"/>
    </source>
</evidence>
<dbReference type="InterPro" id="IPR023214">
    <property type="entry name" value="HAD_sf"/>
</dbReference>
<keyword evidence="7" id="KW-0997">Cell inner membrane</keyword>
<evidence type="ECO:0000313" key="21">
    <source>
        <dbReference type="EMBL" id="BDG04771.1"/>
    </source>
</evidence>
<evidence type="ECO:0000256" key="5">
    <source>
        <dbReference type="ARBA" id="ARBA00013555"/>
    </source>
</evidence>
<feature type="transmembrane region" description="Helical" evidence="19">
    <location>
        <begin position="810"/>
        <end position="828"/>
    </location>
</feature>
<feature type="transmembrane region" description="Helical" evidence="19">
    <location>
        <begin position="775"/>
        <end position="795"/>
    </location>
</feature>
<comment type="catalytic activity">
    <reaction evidence="17">
        <text>Mg(2+)(out) + ATP + H2O = Mg(2+)(in) + ADP + phosphate + H(+)</text>
        <dbReference type="Rhea" id="RHEA:10260"/>
        <dbReference type="ChEBI" id="CHEBI:15377"/>
        <dbReference type="ChEBI" id="CHEBI:15378"/>
        <dbReference type="ChEBI" id="CHEBI:18420"/>
        <dbReference type="ChEBI" id="CHEBI:30616"/>
        <dbReference type="ChEBI" id="CHEBI:43474"/>
        <dbReference type="ChEBI" id="CHEBI:456216"/>
        <dbReference type="EC" id="7.2.2.14"/>
    </reaction>
</comment>
<evidence type="ECO:0000256" key="17">
    <source>
        <dbReference type="ARBA" id="ARBA00047295"/>
    </source>
</evidence>
<dbReference type="SFLD" id="SFLDS00003">
    <property type="entry name" value="Haloacid_Dehalogenase"/>
    <property type="match status" value="1"/>
</dbReference>
<keyword evidence="22" id="KW-1185">Reference proteome</keyword>
<evidence type="ECO:0000256" key="6">
    <source>
        <dbReference type="ARBA" id="ARBA00022475"/>
    </source>
</evidence>
<keyword evidence="12" id="KW-0460">Magnesium</keyword>